<dbReference type="PANTHER" id="PTHR15284">
    <property type="entry name" value="NUCLEAR FACTOR INTERLEUKIN-3-REGULATED PROTEIN"/>
    <property type="match status" value="1"/>
</dbReference>
<dbReference type="OrthoDB" id="6151507at2759"/>
<dbReference type="EMBL" id="JADDUC010000541">
    <property type="protein sequence ID" value="KAG0113149.1"/>
    <property type="molecule type" value="Genomic_DNA"/>
</dbReference>
<dbReference type="GO" id="GO:0005634">
    <property type="term" value="C:nucleus"/>
    <property type="evidence" value="ECO:0007669"/>
    <property type="project" value="InterPro"/>
</dbReference>
<name>A0A835TPZ4_9PASS</name>
<dbReference type="GO" id="GO:0007623">
    <property type="term" value="P:circadian rhythm"/>
    <property type="evidence" value="ECO:0007669"/>
    <property type="project" value="InterPro"/>
</dbReference>
<dbReference type="SUPFAM" id="SSF57959">
    <property type="entry name" value="Leucine zipper domain"/>
    <property type="match status" value="1"/>
</dbReference>
<sequence length="649" mass="72575">MSIVKFSKRCERIFYELFLMQLRKMQTLKKEHGPVDTSSNVDKIMVLKSTLAEVSEELSTNEDILLTEASSGKSKSSACRRKREFIPDEKKDAMYWEKRRKNNEAAKRSREKRRLNDLVLENKLIALGEENATLKAELLSLKLKFGLISSAAYAQEIQKLGSATAAYFQDYQSPKSNINSFVDEHEPSIVGSSCISVIKHSPQSSMSDVSETSTVEHTQPSRIQSNCRSPENKFQIIKQEPVELERETRDDRSSQKASIYPHYMGATINMYSHSPPLFQVNRFSGNSPRTSETDDNAVVKSFNGEDEQQVPKGPIHSPAEHKNIRATVKVPEVNSSALPHKLRIKAKAMQVKVEAVDNDYDAAQKLSSPIDMSSKRHAELEKHTAQNLVHSSLTPFSVQVTNIQDWSLKPELWHQKELNVKIQSGCKTGVVEIKDNIYNVSESENLYLKQGIANLSAEMGNGKDGVSPCGGGEGESAVGLLCSSLQLVHTYVNVGPDSSSILPSLHCRKQSQPPWKEYPWLVIWSLNGTSEAKYALVHEYETGVTMAPQERVHCPVWKWRTQDRTPLAPPGALLAPTAMGCQKGWDLGRETGLVDQQTTGLPAAPSHSNTDKLLHKRRRMVLEGDPQHLDQLVFIDSMVGQDIHDSILH</sequence>
<evidence type="ECO:0000256" key="4">
    <source>
        <dbReference type="ARBA" id="ARBA00023163"/>
    </source>
</evidence>
<dbReference type="FunFam" id="1.20.5.170:FF:000025">
    <property type="entry name" value="nuclear factor interleukin-3-regulated protein-like"/>
    <property type="match status" value="1"/>
</dbReference>
<accession>A0A835TPZ4</accession>
<dbReference type="Pfam" id="PF07716">
    <property type="entry name" value="bZIP_2"/>
    <property type="match status" value="1"/>
</dbReference>
<dbReference type="PANTHER" id="PTHR15284:SF1">
    <property type="entry name" value="NUCLEAR FACTOR INTERLEUKIN-3-REGULATED PROTEIN"/>
    <property type="match status" value="1"/>
</dbReference>
<dbReference type="GO" id="GO:0003700">
    <property type="term" value="F:DNA-binding transcription factor activity"/>
    <property type="evidence" value="ECO:0007669"/>
    <property type="project" value="InterPro"/>
</dbReference>
<evidence type="ECO:0000256" key="5">
    <source>
        <dbReference type="ARBA" id="ARBA00023242"/>
    </source>
</evidence>
<evidence type="ECO:0000256" key="1">
    <source>
        <dbReference type="ARBA" id="ARBA00006079"/>
    </source>
</evidence>
<dbReference type="GO" id="GO:0003677">
    <property type="term" value="F:DNA binding"/>
    <property type="evidence" value="ECO:0007669"/>
    <property type="project" value="UniProtKB-KW"/>
</dbReference>
<comment type="caution">
    <text evidence="8">The sequence shown here is derived from an EMBL/GenBank/DDBJ whole genome shotgun (WGS) entry which is preliminary data.</text>
</comment>
<dbReference type="InterPro" id="IPR047229">
    <property type="entry name" value="NFIL3-like"/>
</dbReference>
<dbReference type="InterPro" id="IPR004827">
    <property type="entry name" value="bZIP"/>
</dbReference>
<keyword evidence="10" id="KW-1185">Reference proteome</keyword>
<feature type="region of interest" description="Disordered" evidence="6">
    <location>
        <begin position="201"/>
        <end position="228"/>
    </location>
</feature>
<evidence type="ECO:0000313" key="10">
    <source>
        <dbReference type="Proteomes" id="UP000618051"/>
    </source>
</evidence>
<reference evidence="9 10" key="2">
    <citation type="journal article" date="2021" name="J. Hered.">
        <title>Feather Gene Expression Elucidates the Developmental Basis of Plumage Iridescence in African Starlings.</title>
        <authorList>
            <person name="Rubenstein D.R."/>
            <person name="Corvelo A."/>
            <person name="MacManes M.D."/>
            <person name="Maia R."/>
            <person name="Narzisi G."/>
            <person name="Rousaki A."/>
            <person name="Vandenabeele P."/>
            <person name="Shawkey M.D."/>
            <person name="Solomon J."/>
        </authorList>
    </citation>
    <scope>NUCLEOTIDE SEQUENCE [LARGE SCALE GENOMIC DNA]</scope>
    <source>
        <strain evidence="9">SS15</strain>
    </source>
</reference>
<dbReference type="InterPro" id="IPR046347">
    <property type="entry name" value="bZIP_sf"/>
</dbReference>
<evidence type="ECO:0000313" key="9">
    <source>
        <dbReference type="EMBL" id="KAI1239877.1"/>
    </source>
</evidence>
<dbReference type="InterPro" id="IPR047106">
    <property type="entry name" value="NFIL3-like_bZIP"/>
</dbReference>
<evidence type="ECO:0000256" key="2">
    <source>
        <dbReference type="ARBA" id="ARBA00023015"/>
    </source>
</evidence>
<dbReference type="PROSITE" id="PS50217">
    <property type="entry name" value="BZIP"/>
    <property type="match status" value="1"/>
</dbReference>
<protein>
    <recommendedName>
        <fullName evidence="7">BZIP domain-containing protein</fullName>
    </recommendedName>
</protein>
<comment type="similarity">
    <text evidence="1">Belongs to the bZIP family. NFIL3 subfamily.</text>
</comment>
<reference evidence="8" key="1">
    <citation type="submission" date="2020-10" db="EMBL/GenBank/DDBJ databases">
        <title>Feather gene expression reveals the developmental basis of iridescence in African starlings.</title>
        <authorList>
            <person name="Rubenstein D.R."/>
        </authorList>
    </citation>
    <scope>NUCLEOTIDE SEQUENCE</scope>
    <source>
        <strain evidence="8">SS15</strain>
        <tissue evidence="8">Liver</tissue>
    </source>
</reference>
<keyword evidence="5" id="KW-0539">Nucleus</keyword>
<keyword evidence="3" id="KW-0238">DNA-binding</keyword>
<dbReference type="CDD" id="cd14694">
    <property type="entry name" value="bZIP_NFIL3"/>
    <property type="match status" value="1"/>
</dbReference>
<dbReference type="Gene3D" id="1.20.5.170">
    <property type="match status" value="1"/>
</dbReference>
<evidence type="ECO:0000256" key="3">
    <source>
        <dbReference type="ARBA" id="ARBA00023125"/>
    </source>
</evidence>
<keyword evidence="4" id="KW-0804">Transcription</keyword>
<keyword evidence="2" id="KW-0805">Transcription regulation</keyword>
<evidence type="ECO:0000259" key="7">
    <source>
        <dbReference type="PROSITE" id="PS50217"/>
    </source>
</evidence>
<proteinExistence type="inferred from homology"/>
<dbReference type="PROSITE" id="PS00036">
    <property type="entry name" value="BZIP_BASIC"/>
    <property type="match status" value="1"/>
</dbReference>
<dbReference type="SMART" id="SM00338">
    <property type="entry name" value="BRLZ"/>
    <property type="match status" value="1"/>
</dbReference>
<dbReference type="Proteomes" id="UP000618051">
    <property type="component" value="Unassembled WGS sequence"/>
</dbReference>
<dbReference type="GO" id="GO:0006351">
    <property type="term" value="P:DNA-templated transcription"/>
    <property type="evidence" value="ECO:0007669"/>
    <property type="project" value="InterPro"/>
</dbReference>
<gene>
    <name evidence="9" type="ORF">IHE44_0011313</name>
    <name evidence="8" type="ORF">IHE44_011707</name>
</gene>
<dbReference type="AlphaFoldDB" id="A0A835TPZ4"/>
<reference evidence="9" key="3">
    <citation type="submission" date="2022-01" db="EMBL/GenBank/DDBJ databases">
        <authorList>
            <person name="Rubenstein D.R."/>
        </authorList>
    </citation>
    <scope>NUCLEOTIDE SEQUENCE</scope>
    <source>
        <strain evidence="9">SS15</strain>
        <tissue evidence="9">Liver</tissue>
    </source>
</reference>
<dbReference type="EMBL" id="JADDUC020000004">
    <property type="protein sequence ID" value="KAI1239877.1"/>
    <property type="molecule type" value="Genomic_DNA"/>
</dbReference>
<organism evidence="8">
    <name type="scientific">Lamprotornis superbus</name>
    <dbReference type="NCBI Taxonomy" id="245042"/>
    <lineage>
        <taxon>Eukaryota</taxon>
        <taxon>Metazoa</taxon>
        <taxon>Chordata</taxon>
        <taxon>Craniata</taxon>
        <taxon>Vertebrata</taxon>
        <taxon>Euteleostomi</taxon>
        <taxon>Archelosauria</taxon>
        <taxon>Archosauria</taxon>
        <taxon>Dinosauria</taxon>
        <taxon>Saurischia</taxon>
        <taxon>Theropoda</taxon>
        <taxon>Coelurosauria</taxon>
        <taxon>Aves</taxon>
        <taxon>Neognathae</taxon>
        <taxon>Neoaves</taxon>
        <taxon>Telluraves</taxon>
        <taxon>Australaves</taxon>
        <taxon>Passeriformes</taxon>
        <taxon>Sturnidae</taxon>
        <taxon>Lamprotornis</taxon>
    </lineage>
</organism>
<evidence type="ECO:0000313" key="8">
    <source>
        <dbReference type="EMBL" id="KAG0113149.1"/>
    </source>
</evidence>
<dbReference type="InterPro" id="IPR010533">
    <property type="entry name" value="Vert_IL3-reg_TF"/>
</dbReference>
<feature type="domain" description="BZIP" evidence="7">
    <location>
        <begin position="92"/>
        <end position="142"/>
    </location>
</feature>
<dbReference type="Pfam" id="PF06529">
    <property type="entry name" value="Vert_IL3-reg_TF"/>
    <property type="match status" value="1"/>
</dbReference>
<evidence type="ECO:0000256" key="6">
    <source>
        <dbReference type="SAM" id="MobiDB-lite"/>
    </source>
</evidence>